<evidence type="ECO:0000313" key="1">
    <source>
        <dbReference type="EMBL" id="MFC5912440.1"/>
    </source>
</evidence>
<proteinExistence type="predicted"/>
<accession>A0ABW1GCB1</accession>
<keyword evidence="2" id="KW-1185">Reference proteome</keyword>
<gene>
    <name evidence="1" type="ORF">ACFP1B_03145</name>
</gene>
<reference evidence="2" key="1">
    <citation type="journal article" date="2019" name="Int. J. Syst. Evol. Microbiol.">
        <title>The Global Catalogue of Microorganisms (GCM) 10K type strain sequencing project: providing services to taxonomists for standard genome sequencing and annotation.</title>
        <authorList>
            <consortium name="The Broad Institute Genomics Platform"/>
            <consortium name="The Broad Institute Genome Sequencing Center for Infectious Disease"/>
            <person name="Wu L."/>
            <person name="Ma J."/>
        </authorList>
    </citation>
    <scope>NUCLEOTIDE SEQUENCE [LARGE SCALE GENOMIC DNA]</scope>
    <source>
        <strain evidence="2">JCM 4147</strain>
    </source>
</reference>
<dbReference type="RefSeq" id="WP_344517241.1">
    <property type="nucleotide sequence ID" value="NZ_BAAATU010000062.1"/>
</dbReference>
<organism evidence="1 2">
    <name type="scientific">Streptomyces pulveraceus</name>
    <dbReference type="NCBI Taxonomy" id="68258"/>
    <lineage>
        <taxon>Bacteria</taxon>
        <taxon>Bacillati</taxon>
        <taxon>Actinomycetota</taxon>
        <taxon>Actinomycetes</taxon>
        <taxon>Kitasatosporales</taxon>
        <taxon>Streptomycetaceae</taxon>
        <taxon>Streptomyces</taxon>
    </lineage>
</organism>
<dbReference type="Pfam" id="PF12502">
    <property type="entry name" value="DUF3710"/>
    <property type="match status" value="1"/>
</dbReference>
<dbReference type="InterPro" id="IPR022183">
    <property type="entry name" value="DUF3710"/>
</dbReference>
<comment type="caution">
    <text evidence="1">The sequence shown here is derived from an EMBL/GenBank/DDBJ whole genome shotgun (WGS) entry which is preliminary data.</text>
</comment>
<dbReference type="Proteomes" id="UP001596200">
    <property type="component" value="Unassembled WGS sequence"/>
</dbReference>
<dbReference type="EMBL" id="JBHSPU010000002">
    <property type="protein sequence ID" value="MFC5912440.1"/>
    <property type="molecule type" value="Genomic_DNA"/>
</dbReference>
<sequence>MVNHGGETAEARAAKIMREIIEGEVINPRILAESEGDRWDHLTPKLILVAAIQIVLRDRWNNGLSTVEQAAPRFVESVPARDILSMTEMFLGGVSGPSDERHFRYFTFPNVVKFLSALLGEESVSRESADDLVSAAVELCRESLQGDIIRRGVEFGPWDIEEIDVSDLDLIDMGGIRVPVSAGMEVHPIEADGEILAVTLVQGDTALQLQAFRANSSASWDVVRADMIIGIRAQGGEVKEWADRAGVEIRASVPRVTESGQPVTRDIRVLGSDGPGWMLRAIVSGDGAVSGSGNVWAYETFLATVVVSGYASSRMGNVIRLCSPVG</sequence>
<protein>
    <submittedName>
        <fullName evidence="1">DUF3710 domain-containing protein</fullName>
    </submittedName>
</protein>
<evidence type="ECO:0000313" key="2">
    <source>
        <dbReference type="Proteomes" id="UP001596200"/>
    </source>
</evidence>
<name>A0ABW1GCB1_9ACTN</name>